<gene>
    <name evidence="1" type="ORF">CYMTET_48215</name>
</gene>
<proteinExistence type="predicted"/>
<dbReference type="EMBL" id="LGRX02033244">
    <property type="protein sequence ID" value="KAK3242071.1"/>
    <property type="molecule type" value="Genomic_DNA"/>
</dbReference>
<evidence type="ECO:0000313" key="2">
    <source>
        <dbReference type="Proteomes" id="UP001190700"/>
    </source>
</evidence>
<evidence type="ECO:0000313" key="1">
    <source>
        <dbReference type="EMBL" id="KAK3242071.1"/>
    </source>
</evidence>
<name>A0AAE0BSR4_9CHLO</name>
<accession>A0AAE0BSR4</accession>
<reference evidence="1 2" key="1">
    <citation type="journal article" date="2015" name="Genome Biol. Evol.">
        <title>Comparative Genomics of a Bacterivorous Green Alga Reveals Evolutionary Causalities and Consequences of Phago-Mixotrophic Mode of Nutrition.</title>
        <authorList>
            <person name="Burns J.A."/>
            <person name="Paasch A."/>
            <person name="Narechania A."/>
            <person name="Kim E."/>
        </authorList>
    </citation>
    <scope>NUCLEOTIDE SEQUENCE [LARGE SCALE GENOMIC DNA]</scope>
    <source>
        <strain evidence="1 2">PLY_AMNH</strain>
    </source>
</reference>
<organism evidence="1 2">
    <name type="scientific">Cymbomonas tetramitiformis</name>
    <dbReference type="NCBI Taxonomy" id="36881"/>
    <lineage>
        <taxon>Eukaryota</taxon>
        <taxon>Viridiplantae</taxon>
        <taxon>Chlorophyta</taxon>
        <taxon>Pyramimonadophyceae</taxon>
        <taxon>Pyramimonadales</taxon>
        <taxon>Pyramimonadaceae</taxon>
        <taxon>Cymbomonas</taxon>
    </lineage>
</organism>
<dbReference type="Proteomes" id="UP001190700">
    <property type="component" value="Unassembled WGS sequence"/>
</dbReference>
<comment type="caution">
    <text evidence="1">The sequence shown here is derived from an EMBL/GenBank/DDBJ whole genome shotgun (WGS) entry which is preliminary data.</text>
</comment>
<dbReference type="AlphaFoldDB" id="A0AAE0BSR4"/>
<keyword evidence="2" id="KW-1185">Reference proteome</keyword>
<protein>
    <submittedName>
        <fullName evidence="1">Uncharacterized protein</fullName>
    </submittedName>
</protein>
<sequence length="146" mass="15933">MPAAGSAAHTFIAAMRTLHRSRFDDIVAKHVQKKCFGDEHVRFTGTENNATTVFTRLMGALEEAFIADAAFHSLFSLTNATVTVRVEANTPLFSTLELLVDPEFAAADCCEDSSRAADVTYKHDNIGARTQAKAGEQAEFEETALY</sequence>